<dbReference type="FunFam" id="3.30.565.10:FF:000006">
    <property type="entry name" value="Sensor histidine kinase WalK"/>
    <property type="match status" value="1"/>
</dbReference>
<dbReference type="PROSITE" id="PS50109">
    <property type="entry name" value="HIS_KIN"/>
    <property type="match status" value="1"/>
</dbReference>
<dbReference type="InterPro" id="IPR003594">
    <property type="entry name" value="HATPase_dom"/>
</dbReference>
<dbReference type="Gene3D" id="3.30.565.10">
    <property type="entry name" value="Histidine kinase-like ATPase, C-terminal domain"/>
    <property type="match status" value="1"/>
</dbReference>
<dbReference type="GO" id="GO:0005886">
    <property type="term" value="C:plasma membrane"/>
    <property type="evidence" value="ECO:0007669"/>
    <property type="project" value="UniProtKB-SubCell"/>
</dbReference>
<protein>
    <recommendedName>
        <fullName evidence="3">histidine kinase</fullName>
        <ecNumber evidence="3">2.7.13.3</ecNumber>
    </recommendedName>
</protein>
<dbReference type="EMBL" id="JAEDAO010000001">
    <property type="protein sequence ID" value="MBK0393827.1"/>
    <property type="molecule type" value="Genomic_DNA"/>
</dbReference>
<dbReference type="Pfam" id="PF00512">
    <property type="entry name" value="HisKA"/>
    <property type="match status" value="1"/>
</dbReference>
<feature type="transmembrane region" description="Helical" evidence="8">
    <location>
        <begin position="27"/>
        <end position="53"/>
    </location>
</feature>
<dbReference type="Gene3D" id="1.10.287.130">
    <property type="match status" value="1"/>
</dbReference>
<evidence type="ECO:0000256" key="1">
    <source>
        <dbReference type="ARBA" id="ARBA00000085"/>
    </source>
</evidence>
<dbReference type="Pfam" id="PF02518">
    <property type="entry name" value="HATPase_c"/>
    <property type="match status" value="1"/>
</dbReference>
<feature type="transmembrane region" description="Helical" evidence="8">
    <location>
        <begin position="297"/>
        <end position="316"/>
    </location>
</feature>
<evidence type="ECO:0000313" key="11">
    <source>
        <dbReference type="Proteomes" id="UP000617041"/>
    </source>
</evidence>
<dbReference type="InterPro" id="IPR003661">
    <property type="entry name" value="HisK_dim/P_dom"/>
</dbReference>
<feature type="domain" description="Histidine kinase" evidence="9">
    <location>
        <begin position="390"/>
        <end position="608"/>
    </location>
</feature>
<reference evidence="10" key="1">
    <citation type="submission" date="2020-12" db="EMBL/GenBank/DDBJ databases">
        <title>Ramlibacter sp. nov., isolated from a freshwater alga, Cryptomonas.</title>
        <authorList>
            <person name="Kim H.M."/>
            <person name="Jeon C.O."/>
        </authorList>
    </citation>
    <scope>NUCLEOTIDE SEQUENCE</scope>
    <source>
        <strain evidence="10">CrO1</strain>
    </source>
</reference>
<dbReference type="SUPFAM" id="SSF55874">
    <property type="entry name" value="ATPase domain of HSP90 chaperone/DNA topoisomerase II/histidine kinase"/>
    <property type="match status" value="1"/>
</dbReference>
<dbReference type="Gene3D" id="6.10.340.10">
    <property type="match status" value="1"/>
</dbReference>
<evidence type="ECO:0000259" key="9">
    <source>
        <dbReference type="PROSITE" id="PS50109"/>
    </source>
</evidence>
<name>A0A934Q3E0_9BURK</name>
<dbReference type="RefSeq" id="WP_200788771.1">
    <property type="nucleotide sequence ID" value="NZ_JAEDAO010000001.1"/>
</dbReference>
<comment type="subcellular location">
    <subcellularLocation>
        <location evidence="2">Cell inner membrane</location>
        <topology evidence="2">Multi-pass membrane protein</topology>
    </subcellularLocation>
</comment>
<keyword evidence="8" id="KW-0472">Membrane</keyword>
<evidence type="ECO:0000256" key="4">
    <source>
        <dbReference type="ARBA" id="ARBA00022553"/>
    </source>
</evidence>
<dbReference type="PRINTS" id="PR00344">
    <property type="entry name" value="BCTRLSENSOR"/>
</dbReference>
<dbReference type="Proteomes" id="UP000617041">
    <property type="component" value="Unassembled WGS sequence"/>
</dbReference>
<dbReference type="PANTHER" id="PTHR43711:SF31">
    <property type="entry name" value="HISTIDINE KINASE"/>
    <property type="match status" value="1"/>
</dbReference>
<evidence type="ECO:0000313" key="10">
    <source>
        <dbReference type="EMBL" id="MBK0393827.1"/>
    </source>
</evidence>
<comment type="caution">
    <text evidence="10">The sequence shown here is derived from an EMBL/GenBank/DDBJ whole genome shotgun (WGS) entry which is preliminary data.</text>
</comment>
<dbReference type="InterPro" id="IPR004358">
    <property type="entry name" value="Sig_transdc_His_kin-like_C"/>
</dbReference>
<dbReference type="InterPro" id="IPR005467">
    <property type="entry name" value="His_kinase_dom"/>
</dbReference>
<sequence>MDAQVRGDTQPGIRPGRARSRPRELSLYTLLTLVPLLALLPMLVFSAYLLYLFSEQTRIGAYRELGATNAALATLVEREIDQVHQTLAFVGQGVLGAGPRSAQARQLLSTAANSQLGMVGVAVIAPDGEVLARYPDIGGPAHLALDPDQREALFAGRFVLSNLQVRGITGRPGLMANQAVAAADGTMAIVSAEIATEHLVMLMRDQLAQRGAIGTLLDSGRRIVARTHQPEAWVGQMPSKPALDALNSESVGIQRFANAEGTEYVWAWSTLAQNWSLLVGVPARDVDLALRRSMRQLLVVGAIVLLLSVGATMLVARRIARSVDRMEAGMQDIAEGNVTPRSHSGIRQLDQLYDALVDAGRHVAQSLAAEREARELADDANRQKDVFIATLSHELRNPLAPIRSAGGVLSTGRVPQERTKQLGEMVERNVAALARLLDDLLDLSRVTTGRIELRMGRVELQLIVESALETVRPLLDAAGHQLRVDLPPEPVTLQGDHVRLVQVFANLLANAAKYTDPGGSIEVTAQVHGPVVRVCVIDNGIGLAPHDAERIFGRFEQVRDASSRAQGGLGIGLALVRSLVDMHGGRAWVRSAGVGQGSTFVVELPVVP</sequence>
<dbReference type="SMART" id="SM00388">
    <property type="entry name" value="HisKA"/>
    <property type="match status" value="1"/>
</dbReference>
<dbReference type="InterPro" id="IPR050736">
    <property type="entry name" value="Sensor_HK_Regulatory"/>
</dbReference>
<dbReference type="InterPro" id="IPR036097">
    <property type="entry name" value="HisK_dim/P_sf"/>
</dbReference>
<dbReference type="CDD" id="cd00082">
    <property type="entry name" value="HisKA"/>
    <property type="match status" value="1"/>
</dbReference>
<dbReference type="Gene3D" id="3.30.450.20">
    <property type="entry name" value="PAS domain"/>
    <property type="match status" value="1"/>
</dbReference>
<dbReference type="CDD" id="cd18773">
    <property type="entry name" value="PDC1_HK_sensor"/>
    <property type="match status" value="1"/>
</dbReference>
<dbReference type="PANTHER" id="PTHR43711">
    <property type="entry name" value="TWO-COMPONENT HISTIDINE KINASE"/>
    <property type="match status" value="1"/>
</dbReference>
<evidence type="ECO:0000256" key="2">
    <source>
        <dbReference type="ARBA" id="ARBA00004429"/>
    </source>
</evidence>
<dbReference type="CDD" id="cd00075">
    <property type="entry name" value="HATPase"/>
    <property type="match status" value="1"/>
</dbReference>
<keyword evidence="8" id="KW-0812">Transmembrane</keyword>
<dbReference type="InterPro" id="IPR036890">
    <property type="entry name" value="HATPase_C_sf"/>
</dbReference>
<evidence type="ECO:0000256" key="6">
    <source>
        <dbReference type="ARBA" id="ARBA00022777"/>
    </source>
</evidence>
<proteinExistence type="predicted"/>
<gene>
    <name evidence="10" type="ORF">I8E28_14605</name>
</gene>
<dbReference type="SUPFAM" id="SSF47384">
    <property type="entry name" value="Homodimeric domain of signal transducing histidine kinase"/>
    <property type="match status" value="1"/>
</dbReference>
<evidence type="ECO:0000256" key="8">
    <source>
        <dbReference type="SAM" id="Phobius"/>
    </source>
</evidence>
<evidence type="ECO:0000256" key="7">
    <source>
        <dbReference type="ARBA" id="ARBA00023012"/>
    </source>
</evidence>
<keyword evidence="5" id="KW-0808">Transferase</keyword>
<keyword evidence="11" id="KW-1185">Reference proteome</keyword>
<organism evidence="10 11">
    <name type="scientific">Ramlibacter algicola</name>
    <dbReference type="NCBI Taxonomy" id="2795217"/>
    <lineage>
        <taxon>Bacteria</taxon>
        <taxon>Pseudomonadati</taxon>
        <taxon>Pseudomonadota</taxon>
        <taxon>Betaproteobacteria</taxon>
        <taxon>Burkholderiales</taxon>
        <taxon>Comamonadaceae</taxon>
        <taxon>Ramlibacter</taxon>
    </lineage>
</organism>
<keyword evidence="7" id="KW-0902">Two-component regulatory system</keyword>
<dbReference type="SMART" id="SM00387">
    <property type="entry name" value="HATPase_c"/>
    <property type="match status" value="1"/>
</dbReference>
<comment type="catalytic activity">
    <reaction evidence="1">
        <text>ATP + protein L-histidine = ADP + protein N-phospho-L-histidine.</text>
        <dbReference type="EC" id="2.7.13.3"/>
    </reaction>
</comment>
<keyword evidence="6 10" id="KW-0418">Kinase</keyword>
<dbReference type="EC" id="2.7.13.3" evidence="3"/>
<evidence type="ECO:0000256" key="3">
    <source>
        <dbReference type="ARBA" id="ARBA00012438"/>
    </source>
</evidence>
<dbReference type="AlphaFoldDB" id="A0A934Q3E0"/>
<dbReference type="GO" id="GO:0000155">
    <property type="term" value="F:phosphorelay sensor kinase activity"/>
    <property type="evidence" value="ECO:0007669"/>
    <property type="project" value="InterPro"/>
</dbReference>
<keyword evidence="4" id="KW-0597">Phosphoprotein</keyword>
<accession>A0A934Q3E0</accession>
<evidence type="ECO:0000256" key="5">
    <source>
        <dbReference type="ARBA" id="ARBA00022679"/>
    </source>
</evidence>
<keyword evidence="8" id="KW-1133">Transmembrane helix</keyword>